<feature type="transmembrane region" description="Helical" evidence="8">
    <location>
        <begin position="12"/>
        <end position="32"/>
    </location>
</feature>
<reference evidence="9 10" key="1">
    <citation type="journal article" date="2019" name="Int. J. Syst. Evol. Microbiol.">
        <title>Faecalibacillus intestinalis gen. nov., sp. nov. and Faecalibacillus faecis sp. nov., isolated from human faeces.</title>
        <authorList>
            <person name="Seo B."/>
            <person name="Jeon K."/>
            <person name="Baek I."/>
            <person name="Lee Y.M."/>
            <person name="Baek K."/>
            <person name="Ko G."/>
        </authorList>
    </citation>
    <scope>NUCLEOTIDE SEQUENCE [LARGE SCALE GENOMIC DNA]</scope>
    <source>
        <strain evidence="9 10">SNUG30099</strain>
    </source>
</reference>
<evidence type="ECO:0000256" key="7">
    <source>
        <dbReference type="ARBA" id="ARBA00023136"/>
    </source>
</evidence>
<evidence type="ECO:0000256" key="4">
    <source>
        <dbReference type="ARBA" id="ARBA00022475"/>
    </source>
</evidence>
<evidence type="ECO:0000256" key="1">
    <source>
        <dbReference type="ARBA" id="ARBA00004651"/>
    </source>
</evidence>
<feature type="transmembrane region" description="Helical" evidence="8">
    <location>
        <begin position="258"/>
        <end position="287"/>
    </location>
</feature>
<dbReference type="RefSeq" id="WP_107030673.1">
    <property type="nucleotide sequence ID" value="NZ_JADPGG010000154.1"/>
</dbReference>
<sequence>MNVNQKEIKKYMYLISFAGVVLAIILNLSQVFHFIQTIWKLIVPFFVGFCIAFVLNIITKQLENTLLKNSKNKRMFSFIITLILLFAFIILICFIVGPELVHSIKEIIRLAPNAYDQFIQTLKDNRNIMNGSFKNMIDSIISLDIDLSSLYKTIVNNWQTLFHSGFSILSNTLSSLYTFFIGLVFSIYLLFSKETLSKQIKTTSQVLIGQEKTQKICNIIQLSSHTFSNFITCQCLEACILGSMFVISMSILQMPYALLMGVVIAVTALIPVFGAFIGCFVGIIMIGIVNPLQALEFIVLFLVLQQIEGNLIYPHVVGNSVGLPSIWVFVAVIIGGNLMGILGMFLFIPLTSILYTLFKEYIKAKGDNRS</sequence>
<feature type="transmembrane region" description="Helical" evidence="8">
    <location>
        <begin position="325"/>
        <end position="358"/>
    </location>
</feature>
<evidence type="ECO:0000313" key="10">
    <source>
        <dbReference type="Proteomes" id="UP000240974"/>
    </source>
</evidence>
<evidence type="ECO:0000256" key="2">
    <source>
        <dbReference type="ARBA" id="ARBA00009773"/>
    </source>
</evidence>
<comment type="similarity">
    <text evidence="2">Belongs to the autoinducer-2 exporter (AI-2E) (TC 2.A.86) family.</text>
</comment>
<organism evidence="9 10">
    <name type="scientific">Faecalibacillus intestinalis</name>
    <dbReference type="NCBI Taxonomy" id="1982626"/>
    <lineage>
        <taxon>Bacteria</taxon>
        <taxon>Bacillati</taxon>
        <taxon>Bacillota</taxon>
        <taxon>Erysipelotrichia</taxon>
        <taxon>Erysipelotrichales</taxon>
        <taxon>Coprobacillaceae</taxon>
        <taxon>Faecalibacillus</taxon>
    </lineage>
</organism>
<comment type="caution">
    <text evidence="9">The sequence shown here is derived from an EMBL/GenBank/DDBJ whole genome shotgun (WGS) entry which is preliminary data.</text>
</comment>
<gene>
    <name evidence="9" type="ORF">C7U54_14005</name>
</gene>
<dbReference type="EMBL" id="PYLQ01000033">
    <property type="protein sequence ID" value="PST35590.1"/>
    <property type="molecule type" value="Genomic_DNA"/>
</dbReference>
<keyword evidence="10" id="KW-1185">Reference proteome</keyword>
<accession>A0A2T3FK18</accession>
<feature type="transmembrane region" description="Helical" evidence="8">
    <location>
        <begin position="38"/>
        <end position="58"/>
    </location>
</feature>
<comment type="subcellular location">
    <subcellularLocation>
        <location evidence="1">Cell membrane</location>
        <topology evidence="1">Multi-pass membrane protein</topology>
    </subcellularLocation>
</comment>
<dbReference type="PANTHER" id="PTHR21716">
    <property type="entry name" value="TRANSMEMBRANE PROTEIN"/>
    <property type="match status" value="1"/>
</dbReference>
<keyword evidence="4" id="KW-1003">Cell membrane</keyword>
<keyword evidence="3" id="KW-0813">Transport</keyword>
<keyword evidence="5 8" id="KW-0812">Transmembrane</keyword>
<evidence type="ECO:0000256" key="8">
    <source>
        <dbReference type="SAM" id="Phobius"/>
    </source>
</evidence>
<dbReference type="GO" id="GO:0005886">
    <property type="term" value="C:plasma membrane"/>
    <property type="evidence" value="ECO:0007669"/>
    <property type="project" value="UniProtKB-SubCell"/>
</dbReference>
<feature type="transmembrane region" description="Helical" evidence="8">
    <location>
        <begin position="78"/>
        <end position="97"/>
    </location>
</feature>
<dbReference type="Pfam" id="PF01594">
    <property type="entry name" value="AI-2E_transport"/>
    <property type="match status" value="1"/>
</dbReference>
<dbReference type="Proteomes" id="UP000240974">
    <property type="component" value="Unassembled WGS sequence"/>
</dbReference>
<keyword evidence="7 8" id="KW-0472">Membrane</keyword>
<dbReference type="PANTHER" id="PTHR21716:SF53">
    <property type="entry name" value="PERMEASE PERM-RELATED"/>
    <property type="match status" value="1"/>
</dbReference>
<dbReference type="AlphaFoldDB" id="A0A2T3FK18"/>
<name>A0A2T3FK18_9FIRM</name>
<evidence type="ECO:0000256" key="6">
    <source>
        <dbReference type="ARBA" id="ARBA00022989"/>
    </source>
</evidence>
<keyword evidence="6 8" id="KW-1133">Transmembrane helix</keyword>
<proteinExistence type="inferred from homology"/>
<dbReference type="InterPro" id="IPR002549">
    <property type="entry name" value="AI-2E-like"/>
</dbReference>
<evidence type="ECO:0000256" key="3">
    <source>
        <dbReference type="ARBA" id="ARBA00022448"/>
    </source>
</evidence>
<evidence type="ECO:0000313" key="9">
    <source>
        <dbReference type="EMBL" id="PST35590.1"/>
    </source>
</evidence>
<protein>
    <submittedName>
        <fullName evidence="9">AI-2E family transporter</fullName>
    </submittedName>
</protein>
<dbReference type="GO" id="GO:0055085">
    <property type="term" value="P:transmembrane transport"/>
    <property type="evidence" value="ECO:0007669"/>
    <property type="project" value="TreeGrafter"/>
</dbReference>
<feature type="transmembrane region" description="Helical" evidence="8">
    <location>
        <begin position="168"/>
        <end position="191"/>
    </location>
</feature>
<evidence type="ECO:0000256" key="5">
    <source>
        <dbReference type="ARBA" id="ARBA00022692"/>
    </source>
</evidence>